<evidence type="ECO:0000256" key="13">
    <source>
        <dbReference type="ARBA" id="ARBA00042373"/>
    </source>
</evidence>
<evidence type="ECO:0000256" key="3">
    <source>
        <dbReference type="ARBA" id="ARBA00008773"/>
    </source>
</evidence>
<evidence type="ECO:0000256" key="9">
    <source>
        <dbReference type="ARBA" id="ARBA00023277"/>
    </source>
</evidence>
<gene>
    <name evidence="15" type="ORF">C8J55DRAFT_260042</name>
</gene>
<dbReference type="GO" id="GO:0005576">
    <property type="term" value="C:extracellular region"/>
    <property type="evidence" value="ECO:0007669"/>
    <property type="project" value="TreeGrafter"/>
</dbReference>
<proteinExistence type="inferred from homology"/>
<dbReference type="PANTHER" id="PTHR16631">
    <property type="entry name" value="GLUCAN 1,3-BETA-GLUCOSIDASE"/>
    <property type="match status" value="1"/>
</dbReference>
<evidence type="ECO:0000256" key="10">
    <source>
        <dbReference type="ARBA" id="ARBA00023316"/>
    </source>
</evidence>
<evidence type="ECO:0000256" key="4">
    <source>
        <dbReference type="ARBA" id="ARBA00012780"/>
    </source>
</evidence>
<accession>A0A9W9DDV7</accession>
<dbReference type="InterPro" id="IPR017853">
    <property type="entry name" value="GH"/>
</dbReference>
<keyword evidence="9" id="KW-0119">Carbohydrate metabolism</keyword>
<keyword evidence="6" id="KW-0378">Hydrolase</keyword>
<evidence type="ECO:0000256" key="6">
    <source>
        <dbReference type="ARBA" id="ARBA00022801"/>
    </source>
</evidence>
<evidence type="ECO:0000256" key="7">
    <source>
        <dbReference type="ARBA" id="ARBA00023136"/>
    </source>
</evidence>
<reference evidence="15" key="1">
    <citation type="submission" date="2022-08" db="EMBL/GenBank/DDBJ databases">
        <authorList>
            <consortium name="DOE Joint Genome Institute"/>
            <person name="Min B."/>
            <person name="Riley R."/>
            <person name="Sierra-Patev S."/>
            <person name="Naranjo-Ortiz M."/>
            <person name="Looney B."/>
            <person name="Konkel Z."/>
            <person name="Slot J.C."/>
            <person name="Sakamoto Y."/>
            <person name="Steenwyk J.L."/>
            <person name="Rokas A."/>
            <person name="Carro J."/>
            <person name="Camarero S."/>
            <person name="Ferreira P."/>
            <person name="Molpeceres G."/>
            <person name="Ruiz-Duenas F.J."/>
            <person name="Serrano A."/>
            <person name="Henrissat B."/>
            <person name="Drula E."/>
            <person name="Hughes K.W."/>
            <person name="Mata J.L."/>
            <person name="Ishikawa N.K."/>
            <person name="Vargas-Isla R."/>
            <person name="Ushijima S."/>
            <person name="Smith C.A."/>
            <person name="Ahrendt S."/>
            <person name="Andreopoulos W."/>
            <person name="He G."/>
            <person name="Labutti K."/>
            <person name="Lipzen A."/>
            <person name="Ng V."/>
            <person name="Sandor L."/>
            <person name="Barry K."/>
            <person name="Martinez A.T."/>
            <person name="Xiao Y."/>
            <person name="Gibbons J.G."/>
            <person name="Terashima K."/>
            <person name="Hibbett D.S."/>
            <person name="Grigoriev I.V."/>
        </authorList>
    </citation>
    <scope>NUCLEOTIDE SEQUENCE</scope>
    <source>
        <strain evidence="15">Sp2 HRB7682 ss15</strain>
    </source>
</reference>
<name>A0A9W9DDV7_9AGAR</name>
<dbReference type="GO" id="GO:0009986">
    <property type="term" value="C:cell surface"/>
    <property type="evidence" value="ECO:0007669"/>
    <property type="project" value="TreeGrafter"/>
</dbReference>
<keyword evidence="8" id="KW-0325">Glycoprotein</keyword>
<comment type="caution">
    <text evidence="15">The sequence shown here is derived from an EMBL/GenBank/DDBJ whole genome shotgun (WGS) entry which is preliminary data.</text>
</comment>
<dbReference type="EC" id="3.2.1.39" evidence="4"/>
<reference evidence="15" key="2">
    <citation type="journal article" date="2023" name="Proc. Natl. Acad. Sci. U.S.A.">
        <title>A global phylogenomic analysis of the shiitake genus Lentinula.</title>
        <authorList>
            <person name="Sierra-Patev S."/>
            <person name="Min B."/>
            <person name="Naranjo-Ortiz M."/>
            <person name="Looney B."/>
            <person name="Konkel Z."/>
            <person name="Slot J.C."/>
            <person name="Sakamoto Y."/>
            <person name="Steenwyk J.L."/>
            <person name="Rokas A."/>
            <person name="Carro J."/>
            <person name="Camarero S."/>
            <person name="Ferreira P."/>
            <person name="Molpeceres G."/>
            <person name="Ruiz-Duenas F.J."/>
            <person name="Serrano A."/>
            <person name="Henrissat B."/>
            <person name="Drula E."/>
            <person name="Hughes K.W."/>
            <person name="Mata J.L."/>
            <person name="Ishikawa N.K."/>
            <person name="Vargas-Isla R."/>
            <person name="Ushijima S."/>
            <person name="Smith C.A."/>
            <person name="Donoghue J."/>
            <person name="Ahrendt S."/>
            <person name="Andreopoulos W."/>
            <person name="He G."/>
            <person name="LaButti K."/>
            <person name="Lipzen A."/>
            <person name="Ng V."/>
            <person name="Riley R."/>
            <person name="Sandor L."/>
            <person name="Barry K."/>
            <person name="Martinez A.T."/>
            <person name="Xiao Y."/>
            <person name="Gibbons J.G."/>
            <person name="Terashima K."/>
            <person name="Grigoriev I.V."/>
            <person name="Hibbett D."/>
        </authorList>
    </citation>
    <scope>NUCLEOTIDE SEQUENCE</scope>
    <source>
        <strain evidence="15">Sp2 HRB7682 ss15</strain>
    </source>
</reference>
<sequence>MQLLSQLTTRIRVYGADCNTTALVLSAIEFTKTNLTVYIANFPEADDNGEAYDLQKTMIQSPIQTYGTSHIAGVTVGNEFILDYLDDNGGTDPNSAICDAGAELFLGFINDTKTMLSDLNVDLKVGNADAGSYFNDLVLESVDYGMANVHPWFANQSINDAAGWTWSFFEGTGRRLWRISRICRLRKRGGRRTRQMWVGLQWHLQIFLNTFVCQANANGIEYLFFDNKL</sequence>
<dbReference type="PANTHER" id="PTHR16631:SF17">
    <property type="entry name" value="GLUCAN ENDO-1,3-BETA-GLUCOSIDASE BTGC"/>
    <property type="match status" value="1"/>
</dbReference>
<comment type="function">
    <text evidence="12">Glucanases play a role in cell expansion during growth, in cell-cell fusion during mating, and in spore release during sporulation. This enzyme may be involved in beta-glucan degradation. Active on laminarin and lichenan.</text>
</comment>
<comment type="subcellular location">
    <subcellularLocation>
        <location evidence="2">Cell membrane</location>
        <topology evidence="2">Single-pass type II membrane protein</topology>
    </subcellularLocation>
</comment>
<evidence type="ECO:0000256" key="12">
    <source>
        <dbReference type="ARBA" id="ARBA00037649"/>
    </source>
</evidence>
<dbReference type="GO" id="GO:0005886">
    <property type="term" value="C:plasma membrane"/>
    <property type="evidence" value="ECO:0007669"/>
    <property type="project" value="UniProtKB-SubCell"/>
</dbReference>
<dbReference type="InterPro" id="IPR050732">
    <property type="entry name" value="Beta-glucan_modifiers"/>
</dbReference>
<dbReference type="GO" id="GO:0009277">
    <property type="term" value="C:fungal-type cell wall"/>
    <property type="evidence" value="ECO:0007669"/>
    <property type="project" value="TreeGrafter"/>
</dbReference>
<keyword evidence="10" id="KW-0961">Cell wall biogenesis/degradation</keyword>
<evidence type="ECO:0000313" key="16">
    <source>
        <dbReference type="Proteomes" id="UP001150238"/>
    </source>
</evidence>
<dbReference type="Gene3D" id="3.20.20.80">
    <property type="entry name" value="Glycosidases"/>
    <property type="match status" value="1"/>
</dbReference>
<dbReference type="AlphaFoldDB" id="A0A9W9DDV7"/>
<evidence type="ECO:0000256" key="8">
    <source>
        <dbReference type="ARBA" id="ARBA00023180"/>
    </source>
</evidence>
<dbReference type="Proteomes" id="UP001150238">
    <property type="component" value="Unassembled WGS sequence"/>
</dbReference>
<organism evidence="15 16">
    <name type="scientific">Lentinula lateritia</name>
    <dbReference type="NCBI Taxonomy" id="40482"/>
    <lineage>
        <taxon>Eukaryota</taxon>
        <taxon>Fungi</taxon>
        <taxon>Dikarya</taxon>
        <taxon>Basidiomycota</taxon>
        <taxon>Agaricomycotina</taxon>
        <taxon>Agaricomycetes</taxon>
        <taxon>Agaricomycetidae</taxon>
        <taxon>Agaricales</taxon>
        <taxon>Marasmiineae</taxon>
        <taxon>Omphalotaceae</taxon>
        <taxon>Lentinula</taxon>
    </lineage>
</organism>
<evidence type="ECO:0000256" key="1">
    <source>
        <dbReference type="ARBA" id="ARBA00000382"/>
    </source>
</evidence>
<dbReference type="SUPFAM" id="SSF51445">
    <property type="entry name" value="(Trans)glycosidases"/>
    <property type="match status" value="1"/>
</dbReference>
<evidence type="ECO:0000256" key="14">
    <source>
        <dbReference type="ARBA" id="ARBA00043078"/>
    </source>
</evidence>
<evidence type="ECO:0000256" key="2">
    <source>
        <dbReference type="ARBA" id="ARBA00004401"/>
    </source>
</evidence>
<dbReference type="GO" id="GO:0071555">
    <property type="term" value="P:cell wall organization"/>
    <property type="evidence" value="ECO:0007669"/>
    <property type="project" value="UniProtKB-KW"/>
</dbReference>
<dbReference type="GO" id="GO:0042973">
    <property type="term" value="F:glucan endo-1,3-beta-D-glucosidase activity"/>
    <property type="evidence" value="ECO:0007669"/>
    <property type="project" value="UniProtKB-EC"/>
</dbReference>
<evidence type="ECO:0000313" key="15">
    <source>
        <dbReference type="EMBL" id="KAJ4465241.1"/>
    </source>
</evidence>
<comment type="similarity">
    <text evidence="3">Belongs to the glycosyl hydrolase 17 family.</text>
</comment>
<dbReference type="GO" id="GO:0000272">
    <property type="term" value="P:polysaccharide catabolic process"/>
    <property type="evidence" value="ECO:0007669"/>
    <property type="project" value="UniProtKB-KW"/>
</dbReference>
<evidence type="ECO:0000256" key="5">
    <source>
        <dbReference type="ARBA" id="ARBA00022475"/>
    </source>
</evidence>
<dbReference type="EMBL" id="JANVFS010000052">
    <property type="protein sequence ID" value="KAJ4465241.1"/>
    <property type="molecule type" value="Genomic_DNA"/>
</dbReference>
<keyword evidence="11" id="KW-0624">Polysaccharide degradation</keyword>
<keyword evidence="7" id="KW-0472">Membrane</keyword>
<protein>
    <recommendedName>
        <fullName evidence="4">glucan endo-1,3-beta-D-glucosidase</fullName>
        <ecNumber evidence="4">3.2.1.39</ecNumber>
    </recommendedName>
    <alternativeName>
        <fullName evidence="14">Endo-1,3-beta-glucanase btgC</fullName>
    </alternativeName>
    <alternativeName>
        <fullName evidence="13">Laminarinase btgC</fullName>
    </alternativeName>
</protein>
<keyword evidence="5" id="KW-1003">Cell membrane</keyword>
<evidence type="ECO:0000256" key="11">
    <source>
        <dbReference type="ARBA" id="ARBA00023326"/>
    </source>
</evidence>
<comment type="catalytic activity">
    <reaction evidence="1">
        <text>Hydrolysis of (1-&gt;3)-beta-D-glucosidic linkages in (1-&gt;3)-beta-D-glucans.</text>
        <dbReference type="EC" id="3.2.1.39"/>
    </reaction>
</comment>